<keyword evidence="6" id="KW-0378">Hydrolase</keyword>
<keyword evidence="2" id="KW-0645">Protease</keyword>
<feature type="binding site" evidence="11">
    <location>
        <position position="237"/>
    </location>
    <ligand>
        <name>Zn(2+)</name>
        <dbReference type="ChEBI" id="CHEBI:29105"/>
        <label>2</label>
        <note>catalytic</note>
    </ligand>
</feature>
<dbReference type="Gene3D" id="3.40.390.10">
    <property type="entry name" value="Collagenase (Catalytic Domain)"/>
    <property type="match status" value="1"/>
</dbReference>
<keyword evidence="9" id="KW-0865">Zymogen</keyword>
<dbReference type="InterPro" id="IPR036365">
    <property type="entry name" value="PGBD-like_sf"/>
</dbReference>
<comment type="cofactor">
    <cofactor evidence="12">
        <name>Ca(2+)</name>
        <dbReference type="ChEBI" id="CHEBI:29108"/>
    </cofactor>
    <text evidence="12">Can bind about 5 Ca(2+) ions per subunit.</text>
</comment>
<evidence type="ECO:0000256" key="8">
    <source>
        <dbReference type="ARBA" id="ARBA00023049"/>
    </source>
</evidence>
<feature type="binding site" evidence="12">
    <location>
        <position position="193"/>
    </location>
    <ligand>
        <name>Zn(2+)</name>
        <dbReference type="ChEBI" id="CHEBI:29105"/>
        <label>1</label>
    </ligand>
</feature>
<keyword evidence="5" id="KW-0677">Repeat</keyword>
<feature type="binding site" evidence="12">
    <location>
        <position position="200"/>
    </location>
    <ligand>
        <name>Ca(2+)</name>
        <dbReference type="ChEBI" id="CHEBI:29108"/>
        <label>2</label>
    </ligand>
</feature>
<feature type="chain" id="PRO_5016254792" evidence="14">
    <location>
        <begin position="25"/>
        <end position="578"/>
    </location>
</feature>
<evidence type="ECO:0000256" key="2">
    <source>
        <dbReference type="ARBA" id="ARBA00022670"/>
    </source>
</evidence>
<evidence type="ECO:0000256" key="5">
    <source>
        <dbReference type="ARBA" id="ARBA00022737"/>
    </source>
</evidence>
<dbReference type="GO" id="GO:0030574">
    <property type="term" value="P:collagen catabolic process"/>
    <property type="evidence" value="ECO:0007669"/>
    <property type="project" value="TreeGrafter"/>
</dbReference>
<dbReference type="InterPro" id="IPR033739">
    <property type="entry name" value="M10A_MMP"/>
</dbReference>
<dbReference type="CDD" id="cd00094">
    <property type="entry name" value="HX"/>
    <property type="match status" value="1"/>
</dbReference>
<dbReference type="GO" id="GO:0006508">
    <property type="term" value="P:proteolysis"/>
    <property type="evidence" value="ECO:0007669"/>
    <property type="project" value="UniProtKB-KW"/>
</dbReference>
<dbReference type="InterPro" id="IPR002477">
    <property type="entry name" value="Peptidoglycan-bd-like"/>
</dbReference>
<dbReference type="FunFam" id="3.40.390.10:FF:000022">
    <property type="entry name" value="Matrix metalloproteinase 1, isoform C"/>
    <property type="match status" value="1"/>
</dbReference>
<dbReference type="SUPFAM" id="SSF47090">
    <property type="entry name" value="PGBD-like"/>
    <property type="match status" value="1"/>
</dbReference>
<dbReference type="Gene3D" id="2.110.10.10">
    <property type="entry name" value="Hemopexin-like domain"/>
    <property type="match status" value="1"/>
</dbReference>
<feature type="active site" evidence="10">
    <location>
        <position position="228"/>
    </location>
</feature>
<feature type="binding site" evidence="12">
    <location>
        <position position="417"/>
    </location>
    <ligand>
        <name>Ca(2+)</name>
        <dbReference type="ChEBI" id="CHEBI:29108"/>
        <label>5</label>
    </ligand>
</feature>
<sequence length="578" mass="66523">MDLSIFQLFVRITVLLWTLKCVSGQKVVSRSISDGMDYLMKYGYMAEEDTKSGSLRSYDHIKDAIRNFQRFAGLKMTGIMDRKTREMMSRPRCGVKDDIGNANRARRRRRRYALHGSKWSKKTITYRVSKYSNKLEKKTTDKEIQRAFDVWSKVSPLTFRRIDKGRPDIDIRFEVKWHGDNNPFDGRGQTLAHAYFPRYGGDTHFDDDEPWTLKVPSGVNFFQVATHEFGHSLGLAHSDVYSALMAPFYKGYTRDFRLGRDDIEAIQALYGTPAQRPTPKPTKPSRIIPLFTPRPKTPRIIPRRKTTESPVQETPEVCRDSNIDAITKTQDGSTYVFKGKNYYRLGRYGIDKGYPRPIEWDWKGVKGPIDAALTWDNGYTYIFKGEHYWKYLNKRRIYGPNKITEGFDGVPGNLDAAVVWGGNGKTYFFKDNIYWRYSGRNVDYGYPRPISRWRGLPKGITAAFRWKNGRTYFFTGNKYYRYNDQLFTVDAGYPRSVATWWLGCPDQGKYIDIKDPSSQSNTHISENNPDEQWITIDGNTVKEAVKAVGNSACKKTSSSVLTSAVLTVACTVGRLLSR</sequence>
<evidence type="ECO:0000256" key="6">
    <source>
        <dbReference type="ARBA" id="ARBA00022801"/>
    </source>
</evidence>
<name>A0A2Z6G1A7_PINFU</name>
<proteinExistence type="evidence at transcript level"/>
<dbReference type="Pfam" id="PF00413">
    <property type="entry name" value="Peptidase_M10"/>
    <property type="match status" value="1"/>
</dbReference>
<dbReference type="SMART" id="SM00120">
    <property type="entry name" value="HX"/>
    <property type="match status" value="4"/>
</dbReference>
<feature type="binding site" evidence="12">
    <location>
        <position position="178"/>
    </location>
    <ligand>
        <name>Zn(2+)</name>
        <dbReference type="ChEBI" id="CHEBI:29105"/>
        <label>1</label>
    </ligand>
</feature>
<evidence type="ECO:0000259" key="15">
    <source>
        <dbReference type="SMART" id="SM00235"/>
    </source>
</evidence>
<dbReference type="GO" id="GO:0004222">
    <property type="term" value="F:metalloendopeptidase activity"/>
    <property type="evidence" value="ECO:0007669"/>
    <property type="project" value="InterPro"/>
</dbReference>
<dbReference type="SUPFAM" id="SSF55486">
    <property type="entry name" value="Metalloproteases ('zincins'), catalytic domain"/>
    <property type="match status" value="1"/>
</dbReference>
<dbReference type="InterPro" id="IPR001818">
    <property type="entry name" value="Pept_M10_metallopeptidase"/>
</dbReference>
<dbReference type="PANTHER" id="PTHR10201:SF291">
    <property type="entry name" value="MATRIX METALLOPROTEINASE 1, ISOFORM C-RELATED"/>
    <property type="match status" value="1"/>
</dbReference>
<evidence type="ECO:0000256" key="9">
    <source>
        <dbReference type="ARBA" id="ARBA00023145"/>
    </source>
</evidence>
<feature type="binding site" evidence="12">
    <location>
        <position position="324"/>
    </location>
    <ligand>
        <name>Ca(2+)</name>
        <dbReference type="ChEBI" id="CHEBI:29108"/>
        <label>4</label>
    </ligand>
</feature>
<keyword evidence="7 11" id="KW-0862">Zinc</keyword>
<dbReference type="GO" id="GO:0030198">
    <property type="term" value="P:extracellular matrix organization"/>
    <property type="evidence" value="ECO:0007669"/>
    <property type="project" value="TreeGrafter"/>
</dbReference>
<feature type="binding site" evidence="12">
    <location>
        <position position="326"/>
    </location>
    <ligand>
        <name>Ca(2+)</name>
        <dbReference type="ChEBI" id="CHEBI:29108"/>
        <label>5</label>
    </ligand>
</feature>
<organism evidence="16">
    <name type="scientific">Pinctada fucata</name>
    <name type="common">Akoya pearl oyster</name>
    <name type="synonym">Pinctada imbricata fucata</name>
    <dbReference type="NCBI Taxonomy" id="50426"/>
    <lineage>
        <taxon>Eukaryota</taxon>
        <taxon>Metazoa</taxon>
        <taxon>Spiralia</taxon>
        <taxon>Lophotrochozoa</taxon>
        <taxon>Mollusca</taxon>
        <taxon>Bivalvia</taxon>
        <taxon>Autobranchia</taxon>
        <taxon>Pteriomorphia</taxon>
        <taxon>Pterioida</taxon>
        <taxon>Pterioidea</taxon>
        <taxon>Pteriidae</taxon>
        <taxon>Pinctada</taxon>
    </lineage>
</organism>
<feature type="binding site" evidence="12">
    <location>
        <position position="202"/>
    </location>
    <ligand>
        <name>Ca(2+)</name>
        <dbReference type="ChEBI" id="CHEBI:29108"/>
        <label>2</label>
    </ligand>
</feature>
<feature type="binding site" evidence="12">
    <location>
        <position position="204"/>
    </location>
    <ligand>
        <name>Zn(2+)</name>
        <dbReference type="ChEBI" id="CHEBI:29105"/>
        <label>1</label>
    </ligand>
</feature>
<evidence type="ECO:0000256" key="14">
    <source>
        <dbReference type="SAM" id="SignalP"/>
    </source>
</evidence>
<evidence type="ECO:0000256" key="13">
    <source>
        <dbReference type="PROSITE-ProRule" id="PRU01011"/>
    </source>
</evidence>
<dbReference type="InterPro" id="IPR036375">
    <property type="entry name" value="Hemopexin-like_dom_sf"/>
</dbReference>
<feature type="repeat" description="Hemopexin" evidence="13">
    <location>
        <begin position="320"/>
        <end position="365"/>
    </location>
</feature>
<comment type="similarity">
    <text evidence="1">Belongs to the peptidase M10A family.</text>
</comment>
<feature type="binding site" evidence="11">
    <location>
        <position position="227"/>
    </location>
    <ligand>
        <name>Zn(2+)</name>
        <dbReference type="ChEBI" id="CHEBI:29105"/>
        <label>2</label>
        <note>catalytic</note>
    </ligand>
</feature>
<dbReference type="FunFam" id="2.110.10.10:FF:000007">
    <property type="entry name" value="stromelysin-3 isoform X2"/>
    <property type="match status" value="1"/>
</dbReference>
<evidence type="ECO:0000256" key="10">
    <source>
        <dbReference type="PIRSR" id="PIRSR001191-1"/>
    </source>
</evidence>
<feature type="binding site" evidence="12">
    <location>
        <position position="207"/>
    </location>
    <ligand>
        <name>Ca(2+)</name>
        <dbReference type="ChEBI" id="CHEBI:29108"/>
        <label>1</label>
    </ligand>
</feature>
<dbReference type="EMBL" id="LC388937">
    <property type="protein sequence ID" value="BBE38631.1"/>
    <property type="molecule type" value="mRNA"/>
</dbReference>
<feature type="repeat" description="Hemopexin" evidence="13">
    <location>
        <begin position="411"/>
        <end position="457"/>
    </location>
</feature>
<evidence type="ECO:0000256" key="11">
    <source>
        <dbReference type="PIRSR" id="PIRSR001191-2"/>
    </source>
</evidence>
<feature type="binding site" evidence="12">
    <location>
        <position position="186"/>
    </location>
    <ligand>
        <name>Ca(2+)</name>
        <dbReference type="ChEBI" id="CHEBI:29108"/>
        <label>3</label>
    </ligand>
</feature>
<dbReference type="SMART" id="SM00235">
    <property type="entry name" value="ZnMc"/>
    <property type="match status" value="1"/>
</dbReference>
<dbReference type="SUPFAM" id="SSF50923">
    <property type="entry name" value="Hemopexin-like domain"/>
    <property type="match status" value="1"/>
</dbReference>
<feature type="repeat" description="Hemopexin" evidence="13">
    <location>
        <begin position="458"/>
        <end position="504"/>
    </location>
</feature>
<dbReference type="Pfam" id="PF00045">
    <property type="entry name" value="Hemopexin"/>
    <property type="match status" value="4"/>
</dbReference>
<dbReference type="PRINTS" id="PR00138">
    <property type="entry name" value="MATRIXIN"/>
</dbReference>
<evidence type="ECO:0000256" key="4">
    <source>
        <dbReference type="ARBA" id="ARBA00022729"/>
    </source>
</evidence>
<feature type="binding site" evidence="12">
    <location>
        <position position="209"/>
    </location>
    <ligand>
        <name>Ca(2+)</name>
        <dbReference type="ChEBI" id="CHEBI:29108"/>
        <label>1</label>
    </ligand>
</feature>
<feature type="binding site" evidence="12">
    <location>
        <position position="370"/>
    </location>
    <ligand>
        <name>Ca(2+)</name>
        <dbReference type="ChEBI" id="CHEBI:29108"/>
        <label>4</label>
    </ligand>
</feature>
<feature type="binding site" description="in inhibited form" evidence="12">
    <location>
        <position position="93"/>
    </location>
    <ligand>
        <name>Zn(2+)</name>
        <dbReference type="ChEBI" id="CHEBI:29105"/>
        <label>2</label>
        <note>catalytic</note>
    </ligand>
</feature>
<dbReference type="InterPro" id="IPR018487">
    <property type="entry name" value="Hemopexin-like_repeat"/>
</dbReference>
<keyword evidence="12" id="KW-0106">Calcium</keyword>
<reference evidence="16" key="1">
    <citation type="journal article" date="2018" name="Front. Mar. Sci.">
        <title>Functional Analyses of MMPs for Aragonite Crystal Formation in the Ligament of Pinctada fucata.</title>
        <authorList>
            <person name="Kubota K."/>
            <person name="Kintsu H."/>
            <person name="Matsuura A."/>
            <person name="Tsuchihashi Y."/>
            <person name="Takeuchi T."/>
            <person name="Satoh N."/>
            <person name="Suzuki M."/>
        </authorList>
    </citation>
    <scope>NUCLEOTIDE SEQUENCE</scope>
</reference>
<keyword evidence="3 11" id="KW-0479">Metal-binding</keyword>
<feature type="domain" description="Peptidase metallopeptidase" evidence="15">
    <location>
        <begin position="115"/>
        <end position="272"/>
    </location>
</feature>
<dbReference type="InterPro" id="IPR024079">
    <property type="entry name" value="MetalloPept_cat_dom_sf"/>
</dbReference>
<keyword evidence="8" id="KW-0482">Metalloprotease</keyword>
<feature type="signal peptide" evidence="14">
    <location>
        <begin position="1"/>
        <end position="24"/>
    </location>
</feature>
<dbReference type="CDD" id="cd04278">
    <property type="entry name" value="ZnMc_MMP"/>
    <property type="match status" value="1"/>
</dbReference>
<feature type="binding site" evidence="12">
    <location>
        <position position="372"/>
    </location>
    <ligand>
        <name>Ca(2+)</name>
        <dbReference type="ChEBI" id="CHEBI:29108"/>
        <label>5</label>
    </ligand>
</feature>
<dbReference type="InterPro" id="IPR021190">
    <property type="entry name" value="Pept_M10A"/>
</dbReference>
<dbReference type="PROSITE" id="PS51642">
    <property type="entry name" value="HEMOPEXIN_2"/>
    <property type="match status" value="4"/>
</dbReference>
<keyword evidence="4 14" id="KW-0732">Signal</keyword>
<dbReference type="PANTHER" id="PTHR10201">
    <property type="entry name" value="MATRIX METALLOPROTEINASE"/>
    <property type="match status" value="1"/>
</dbReference>
<dbReference type="GO" id="GO:0008270">
    <property type="term" value="F:zinc ion binding"/>
    <property type="evidence" value="ECO:0007669"/>
    <property type="project" value="InterPro"/>
</dbReference>
<accession>A0A2Z6G1A7</accession>
<feature type="repeat" description="Hemopexin" evidence="13">
    <location>
        <begin position="366"/>
        <end position="410"/>
    </location>
</feature>
<evidence type="ECO:0000256" key="3">
    <source>
        <dbReference type="ARBA" id="ARBA00022723"/>
    </source>
</evidence>
<evidence type="ECO:0000256" key="12">
    <source>
        <dbReference type="PIRSR" id="PIRSR621190-2"/>
    </source>
</evidence>
<feature type="binding site" evidence="12">
    <location>
        <position position="245"/>
    </location>
    <ligand>
        <name>Zn(2+)</name>
        <dbReference type="ChEBI" id="CHEBI:29105"/>
        <label>2</label>
        <note>catalytic</note>
    </ligand>
</feature>
<feature type="binding site" evidence="12">
    <location>
        <position position="209"/>
    </location>
    <ligand>
        <name>Ca(2+)</name>
        <dbReference type="ChEBI" id="CHEBI:29108"/>
        <label>3</label>
    </ligand>
</feature>
<protein>
    <submittedName>
        <fullName evidence="16">Matrix metalloproteinase</fullName>
    </submittedName>
</protein>
<feature type="binding site" evidence="12">
    <location>
        <position position="206"/>
    </location>
    <ligand>
        <name>Ca(2+)</name>
        <dbReference type="ChEBI" id="CHEBI:29108"/>
        <label>3</label>
    </ligand>
</feature>
<dbReference type="PIRSF" id="PIRSF001191">
    <property type="entry name" value="Peptidase_M10A_matrix"/>
    <property type="match status" value="1"/>
</dbReference>
<feature type="binding site" evidence="11">
    <location>
        <position position="231"/>
    </location>
    <ligand>
        <name>Zn(2+)</name>
        <dbReference type="ChEBI" id="CHEBI:29105"/>
        <label>2</label>
        <note>catalytic</note>
    </ligand>
</feature>
<evidence type="ECO:0000313" key="16">
    <source>
        <dbReference type="EMBL" id="BBE38631.1"/>
    </source>
</evidence>
<dbReference type="GO" id="GO:0031012">
    <property type="term" value="C:extracellular matrix"/>
    <property type="evidence" value="ECO:0007669"/>
    <property type="project" value="InterPro"/>
</dbReference>
<dbReference type="InterPro" id="IPR006026">
    <property type="entry name" value="Peptidase_Metallo"/>
</dbReference>
<dbReference type="InterPro" id="IPR000585">
    <property type="entry name" value="Hemopexin-like_dom"/>
</dbReference>
<dbReference type="Pfam" id="PF01471">
    <property type="entry name" value="PG_binding_1"/>
    <property type="match status" value="1"/>
</dbReference>
<evidence type="ECO:0000256" key="7">
    <source>
        <dbReference type="ARBA" id="ARBA00022833"/>
    </source>
</evidence>
<comment type="cofactor">
    <cofactor evidence="12">
        <name>Zn(2+)</name>
        <dbReference type="ChEBI" id="CHEBI:29105"/>
    </cofactor>
    <text evidence="12">Binds 2 Zn(2+) ions per subunit.</text>
</comment>
<feature type="binding site" evidence="12">
    <location>
        <position position="180"/>
    </location>
    <ligand>
        <name>Zn(2+)</name>
        <dbReference type="ChEBI" id="CHEBI:29105"/>
        <label>1</label>
    </ligand>
</feature>
<evidence type="ECO:0000256" key="1">
    <source>
        <dbReference type="ARBA" id="ARBA00010370"/>
    </source>
</evidence>
<dbReference type="AlphaFoldDB" id="A0A2Z6G1A7"/>
<feature type="binding site" evidence="12">
    <location>
        <position position="185"/>
    </location>
    <ligand>
        <name>Ca(2+)</name>
        <dbReference type="ChEBI" id="CHEBI:29108"/>
        <label>3</label>
    </ligand>
</feature>
<feature type="binding site" evidence="12">
    <location>
        <position position="168"/>
    </location>
    <ligand>
        <name>Ca(2+)</name>
        <dbReference type="ChEBI" id="CHEBI:29108"/>
        <label>2</label>
    </ligand>
</feature>